<dbReference type="InterPro" id="IPR029069">
    <property type="entry name" value="HotDog_dom_sf"/>
</dbReference>
<evidence type="ECO:0000313" key="2">
    <source>
        <dbReference type="EMBL" id="MFC5421467.1"/>
    </source>
</evidence>
<proteinExistence type="predicted"/>
<dbReference type="InterPro" id="IPR039569">
    <property type="entry name" value="FAS1-like_DH_region"/>
</dbReference>
<name>A0ABW0ITU1_9HYPH</name>
<protein>
    <submittedName>
        <fullName evidence="2">MaoC family dehydratase N-terminal domain-containing protein</fullName>
    </submittedName>
</protein>
<organism evidence="2 3">
    <name type="scientific">Bosea eneae</name>
    <dbReference type="NCBI Taxonomy" id="151454"/>
    <lineage>
        <taxon>Bacteria</taxon>
        <taxon>Pseudomonadati</taxon>
        <taxon>Pseudomonadota</taxon>
        <taxon>Alphaproteobacteria</taxon>
        <taxon>Hyphomicrobiales</taxon>
        <taxon>Boseaceae</taxon>
        <taxon>Bosea</taxon>
    </lineage>
</organism>
<dbReference type="PANTHER" id="PTHR28152">
    <property type="entry name" value="HYDROXYACYL-THIOESTER DEHYDRATASE TYPE 2, MITOCHONDRIAL"/>
    <property type="match status" value="1"/>
</dbReference>
<keyword evidence="3" id="KW-1185">Reference proteome</keyword>
<dbReference type="SUPFAM" id="SSF54637">
    <property type="entry name" value="Thioesterase/thiol ester dehydrase-isomerase"/>
    <property type="match status" value="2"/>
</dbReference>
<dbReference type="Pfam" id="PF13452">
    <property type="entry name" value="FAS1_DH_region"/>
    <property type="match status" value="1"/>
</dbReference>
<dbReference type="PANTHER" id="PTHR28152:SF1">
    <property type="entry name" value="HYDROXYACYL-THIOESTER DEHYDRATASE TYPE 2, MITOCHONDRIAL"/>
    <property type="match status" value="1"/>
</dbReference>
<evidence type="ECO:0000259" key="1">
    <source>
        <dbReference type="Pfam" id="PF13452"/>
    </source>
</evidence>
<comment type="caution">
    <text evidence="2">The sequence shown here is derived from an EMBL/GenBank/DDBJ whole genome shotgun (WGS) entry which is preliminary data.</text>
</comment>
<dbReference type="Proteomes" id="UP001596053">
    <property type="component" value="Unassembled WGS sequence"/>
</dbReference>
<dbReference type="EMBL" id="JBHSLW010000029">
    <property type="protein sequence ID" value="MFC5421467.1"/>
    <property type="molecule type" value="Genomic_DNA"/>
</dbReference>
<reference evidence="3" key="1">
    <citation type="journal article" date="2019" name="Int. J. Syst. Evol. Microbiol.">
        <title>The Global Catalogue of Microorganisms (GCM) 10K type strain sequencing project: providing services to taxonomists for standard genome sequencing and annotation.</title>
        <authorList>
            <consortium name="The Broad Institute Genomics Platform"/>
            <consortium name="The Broad Institute Genome Sequencing Center for Infectious Disease"/>
            <person name="Wu L."/>
            <person name="Ma J."/>
        </authorList>
    </citation>
    <scope>NUCLEOTIDE SEQUENCE [LARGE SCALE GENOMIC DNA]</scope>
    <source>
        <strain evidence="3">NCAIM B.01391</strain>
    </source>
</reference>
<dbReference type="InterPro" id="IPR052741">
    <property type="entry name" value="Mitochondrial_HTD2"/>
</dbReference>
<evidence type="ECO:0000313" key="3">
    <source>
        <dbReference type="Proteomes" id="UP001596053"/>
    </source>
</evidence>
<gene>
    <name evidence="2" type="ORF">ACFPOB_18060</name>
</gene>
<dbReference type="RefSeq" id="WP_067994504.1">
    <property type="nucleotide sequence ID" value="NZ_JBHSLW010000029.1"/>
</dbReference>
<sequence>MTAVEALTVDIDHLRNWIGREDLGSDVLTEDLARKYHATFDLPGEAPKRGKIAPRMIHVCLAQPAVPTAQLGPDGHPERGGFLPPVPLPRRMWAGSSQSFHGDLRVGDEVRRISRIADVVYKEGRTGALCFVTVQHQIEGNGRLVLEERQDIVYRNLEATGATPKTPPPAEAGTYRRPMKIEPPLLLRYSALTFNAHRIHYDRRYSTEVEGYPALVVHGPMQAAMLLNYATELRGSPPSRFRFRGQSPLFDDAAFALNARDEGDGLKLWTARQDGPECMVAEASWQ</sequence>
<dbReference type="Gene3D" id="3.10.129.10">
    <property type="entry name" value="Hotdog Thioesterase"/>
    <property type="match status" value="2"/>
</dbReference>
<feature type="domain" description="FAS1-like dehydratase" evidence="1">
    <location>
        <begin position="72"/>
        <end position="147"/>
    </location>
</feature>
<accession>A0ABW0ITU1</accession>